<dbReference type="EMBL" id="JBHLYQ010000012">
    <property type="protein sequence ID" value="MFC0081004.1"/>
    <property type="molecule type" value="Genomic_DNA"/>
</dbReference>
<comment type="similarity">
    <text evidence="2">Belongs to the FliS family.</text>
</comment>
<gene>
    <name evidence="6" type="primary">fliS</name>
    <name evidence="6" type="ORF">ACFFRE_02370</name>
</gene>
<keyword evidence="6" id="KW-0282">Flagellum</keyword>
<reference evidence="6 7" key="1">
    <citation type="submission" date="2024-09" db="EMBL/GenBank/DDBJ databases">
        <authorList>
            <person name="Sun Q."/>
            <person name="Mori K."/>
        </authorList>
    </citation>
    <scope>NUCLEOTIDE SEQUENCE [LARGE SCALE GENOMIC DNA]</scope>
    <source>
        <strain evidence="6 7">JCM 15389</strain>
    </source>
</reference>
<evidence type="ECO:0000313" key="7">
    <source>
        <dbReference type="Proteomes" id="UP001589788"/>
    </source>
</evidence>
<keyword evidence="5" id="KW-0143">Chaperone</keyword>
<evidence type="ECO:0000256" key="2">
    <source>
        <dbReference type="ARBA" id="ARBA00008787"/>
    </source>
</evidence>
<keyword evidence="3" id="KW-0963">Cytoplasm</keyword>
<name>A0ABV6BZZ7_9ACTN</name>
<dbReference type="Pfam" id="PF02561">
    <property type="entry name" value="FliS"/>
    <property type="match status" value="1"/>
</dbReference>
<keyword evidence="7" id="KW-1185">Reference proteome</keyword>
<dbReference type="SUPFAM" id="SSF101116">
    <property type="entry name" value="Flagellar export chaperone FliS"/>
    <property type="match status" value="1"/>
</dbReference>
<keyword evidence="4" id="KW-1005">Bacterial flagellum biogenesis</keyword>
<dbReference type="Gene3D" id="1.20.120.340">
    <property type="entry name" value="Flagellar protein FliS"/>
    <property type="match status" value="1"/>
</dbReference>
<dbReference type="PANTHER" id="PTHR34773:SF1">
    <property type="entry name" value="FLAGELLAR SECRETION CHAPERONE FLIS"/>
    <property type="match status" value="1"/>
</dbReference>
<dbReference type="InterPro" id="IPR036584">
    <property type="entry name" value="FliS_sf"/>
</dbReference>
<evidence type="ECO:0000256" key="1">
    <source>
        <dbReference type="ARBA" id="ARBA00004514"/>
    </source>
</evidence>
<sequence length="133" mass="14852">MSEAAEALRIRYLREAVETATPAERLLMIVDRLCVDLDRAAAALAERDWFEANQRLVHAQEILLVLHDTLDPAQWAAGEQLKALYRFWHDELVAVNLQKDAERLAPVSAMVQQLAEAWRAAAAQLAQDAPVGP</sequence>
<proteinExistence type="inferred from homology"/>
<dbReference type="RefSeq" id="WP_377787803.1">
    <property type="nucleotide sequence ID" value="NZ_JBHLYQ010000012.1"/>
</dbReference>
<comment type="subcellular location">
    <subcellularLocation>
        <location evidence="1">Cytoplasm</location>
        <location evidence="1">Cytosol</location>
    </subcellularLocation>
</comment>
<protein>
    <submittedName>
        <fullName evidence="6">Flagellar export chaperone FliS</fullName>
    </submittedName>
</protein>
<evidence type="ECO:0000313" key="6">
    <source>
        <dbReference type="EMBL" id="MFC0081004.1"/>
    </source>
</evidence>
<dbReference type="InterPro" id="IPR003713">
    <property type="entry name" value="FliS"/>
</dbReference>
<organism evidence="6 7">
    <name type="scientific">Aciditerrimonas ferrireducens</name>
    <dbReference type="NCBI Taxonomy" id="667306"/>
    <lineage>
        <taxon>Bacteria</taxon>
        <taxon>Bacillati</taxon>
        <taxon>Actinomycetota</taxon>
        <taxon>Acidimicrobiia</taxon>
        <taxon>Acidimicrobiales</taxon>
        <taxon>Acidimicrobiaceae</taxon>
        <taxon>Aciditerrimonas</taxon>
    </lineage>
</organism>
<accession>A0ABV6BZZ7</accession>
<dbReference type="Proteomes" id="UP001589788">
    <property type="component" value="Unassembled WGS sequence"/>
</dbReference>
<evidence type="ECO:0000256" key="4">
    <source>
        <dbReference type="ARBA" id="ARBA00022795"/>
    </source>
</evidence>
<keyword evidence="6" id="KW-0969">Cilium</keyword>
<keyword evidence="6" id="KW-0966">Cell projection</keyword>
<evidence type="ECO:0000256" key="3">
    <source>
        <dbReference type="ARBA" id="ARBA00022490"/>
    </source>
</evidence>
<comment type="caution">
    <text evidence="6">The sequence shown here is derived from an EMBL/GenBank/DDBJ whole genome shotgun (WGS) entry which is preliminary data.</text>
</comment>
<evidence type="ECO:0000256" key="5">
    <source>
        <dbReference type="ARBA" id="ARBA00023186"/>
    </source>
</evidence>
<dbReference type="PANTHER" id="PTHR34773">
    <property type="entry name" value="FLAGELLAR SECRETION CHAPERONE FLIS"/>
    <property type="match status" value="1"/>
</dbReference>